<protein>
    <submittedName>
        <fullName evidence="2">Uncharacterized protein</fullName>
    </submittedName>
</protein>
<reference evidence="2" key="1">
    <citation type="submission" date="2015-02" db="EMBL/GenBank/DDBJ databases">
        <title>A plastid genome of a nonphotosynthetic diatom.</title>
        <authorList>
            <person name="Kamikawa R."/>
            <person name="Inagaki Y."/>
        </authorList>
    </citation>
    <scope>NUCLEOTIDE SEQUENCE</scope>
    <source>
        <strain evidence="2">IriIs04</strain>
    </source>
</reference>
<keyword evidence="2" id="KW-0934">Plastid</keyword>
<organism evidence="2">
    <name type="scientific">Nitzschia sp. IriIs04</name>
    <dbReference type="NCBI Taxonomy" id="1444690"/>
    <lineage>
        <taxon>Eukaryota</taxon>
        <taxon>Sar</taxon>
        <taxon>Stramenopiles</taxon>
        <taxon>Ochrophyta</taxon>
        <taxon>Bacillariophyta</taxon>
        <taxon>Bacillariophyceae</taxon>
        <taxon>Bacillariophycidae</taxon>
        <taxon>Bacillariales</taxon>
        <taxon>Bacillariaceae</taxon>
        <taxon>Nitzschia</taxon>
    </lineage>
</organism>
<keyword evidence="1" id="KW-0812">Transmembrane</keyword>
<dbReference type="GeneID" id="26522710"/>
<feature type="transmembrane region" description="Helical" evidence="1">
    <location>
        <begin position="49"/>
        <end position="71"/>
    </location>
</feature>
<proteinExistence type="predicted"/>
<geneLocation type="plastid" evidence="2"/>
<keyword evidence="1" id="KW-1133">Transmembrane helix</keyword>
<keyword evidence="1" id="KW-0472">Membrane</keyword>
<dbReference type="AlphaFoldDB" id="A0A0S3QPL5"/>
<name>A0A0S3QPL5_9STRA</name>
<dbReference type="EMBL" id="LC028895">
    <property type="protein sequence ID" value="BAT70282.1"/>
    <property type="molecule type" value="Genomic_DNA"/>
</dbReference>
<dbReference type="EMBL" id="LC028895">
    <property type="protein sequence ID" value="BAT70248.1"/>
    <property type="molecule type" value="Genomic_DNA"/>
</dbReference>
<gene>
    <name evidence="2" type="primary">urf106_1</name>
    <name evidence="3" type="synonym">urf106_2</name>
</gene>
<dbReference type="GeneID" id="26522651"/>
<evidence type="ECO:0000256" key="1">
    <source>
        <dbReference type="SAM" id="Phobius"/>
    </source>
</evidence>
<accession>A0A0S3QPL5</accession>
<evidence type="ECO:0000313" key="3">
    <source>
        <dbReference type="EMBL" id="BAT70282.1"/>
    </source>
</evidence>
<feature type="transmembrane region" description="Helical" evidence="1">
    <location>
        <begin position="21"/>
        <end position="37"/>
    </location>
</feature>
<dbReference type="RefSeq" id="YP_009193357.1">
    <property type="nucleotide sequence ID" value="NC_028737.1"/>
</dbReference>
<sequence>MKEKYYFHKLFPQKYRKNGSIYDFLVKTILTIIIEFHSTKTTQLFKNQFLFSIINIIFIYLTIAKIIYVDLLNFLQIIFKQIINIIYKTLKYFPIKSVFKYLICS</sequence>
<evidence type="ECO:0000313" key="2">
    <source>
        <dbReference type="EMBL" id="BAT70248.1"/>
    </source>
</evidence>
<dbReference type="RefSeq" id="YP_009193323.1">
    <property type="nucleotide sequence ID" value="NC_028737.1"/>
</dbReference>